<dbReference type="AlphaFoldDB" id="A0A2C6WQ56"/>
<name>A0A2C6WQ56_9STAP</name>
<gene>
    <name evidence="2" type="ORF">BTJ66_03455</name>
    <name evidence="3" type="ORF">MNY58_11575</name>
</gene>
<dbReference type="RefSeq" id="WP_099089597.1">
    <property type="nucleotide sequence ID" value="NZ_CP093217.1"/>
</dbReference>
<organism evidence="2 4">
    <name type="scientific">Staphylococcus edaphicus</name>
    <dbReference type="NCBI Taxonomy" id="1955013"/>
    <lineage>
        <taxon>Bacteria</taxon>
        <taxon>Bacillati</taxon>
        <taxon>Bacillota</taxon>
        <taxon>Bacilli</taxon>
        <taxon>Bacillales</taxon>
        <taxon>Staphylococcaceae</taxon>
        <taxon>Staphylococcus</taxon>
    </lineage>
</organism>
<dbReference type="PROSITE" id="PS01124">
    <property type="entry name" value="HTH_ARAC_FAMILY_2"/>
    <property type="match status" value="1"/>
</dbReference>
<evidence type="ECO:0000313" key="3">
    <source>
        <dbReference type="EMBL" id="UQW81206.1"/>
    </source>
</evidence>
<keyword evidence="5" id="KW-1185">Reference proteome</keyword>
<reference evidence="4" key="2">
    <citation type="submission" date="2017-10" db="EMBL/GenBank/DDBJ databases">
        <title>Staphylococcus edaphicus sp. nov., isolated in Antarctica, harbouring mecC gene and genomic islands essential in adaptation to extreme environment.</title>
        <authorList>
            <person name="Pantucek R."/>
            <person name="Sedlacek I."/>
            <person name="Indrakova A."/>
            <person name="Vrbovska V."/>
            <person name="Maslanova I."/>
            <person name="Kovarovic V."/>
            <person name="Svec P."/>
            <person name="Kralova S."/>
            <person name="Kristofova L."/>
            <person name="Keklakova J."/>
            <person name="Petras P."/>
            <person name="Doskar J."/>
        </authorList>
    </citation>
    <scope>NUCLEOTIDE SEQUENCE [LARGE SCALE GENOMIC DNA]</scope>
    <source>
        <strain evidence="4">CCM 5085</strain>
    </source>
</reference>
<evidence type="ECO:0000313" key="4">
    <source>
        <dbReference type="Proteomes" id="UP000223828"/>
    </source>
</evidence>
<proteinExistence type="predicted"/>
<dbReference type="InterPro" id="IPR018060">
    <property type="entry name" value="HTH_AraC"/>
</dbReference>
<dbReference type="GO" id="GO:0043565">
    <property type="term" value="F:sequence-specific DNA binding"/>
    <property type="evidence" value="ECO:0007669"/>
    <property type="project" value="InterPro"/>
</dbReference>
<dbReference type="Proteomes" id="UP001056588">
    <property type="component" value="Chromosome"/>
</dbReference>
<dbReference type="Gene3D" id="1.10.10.60">
    <property type="entry name" value="Homeodomain-like"/>
    <property type="match status" value="1"/>
</dbReference>
<sequence>MTILKNAVLKTYISNDVFYIHDYETVELISFEGLMIGITINNYYYYKINDFSSSADKLPQLNKDDVLRTHFYNVLFAAINEQFITVEQNLFNILRDIYVQDKQHTNDIDLTDYKHTLVKNVTLHINKHIKEKILYQQLATHFFVNNSFLSSVFPSIMHTTLSNYIVSAKVHCAFCDLLNDGLIDDVWQTYQFRTSTMFVQQFKNIKGHAPYPLPFDEHYKIFNKQELLMAVNYLLNIY</sequence>
<accession>A0A2C6WQ56</accession>
<dbReference type="Proteomes" id="UP000223828">
    <property type="component" value="Unassembled WGS sequence"/>
</dbReference>
<dbReference type="GO" id="GO:0003700">
    <property type="term" value="F:DNA-binding transcription factor activity"/>
    <property type="evidence" value="ECO:0007669"/>
    <property type="project" value="InterPro"/>
</dbReference>
<feature type="domain" description="HTH araC/xylS-type" evidence="1">
    <location>
        <begin position="119"/>
        <end position="210"/>
    </location>
</feature>
<reference evidence="2" key="3">
    <citation type="submission" date="2017-10" db="EMBL/GenBank/DDBJ databases">
        <authorList>
            <person name="Vrbovska V."/>
            <person name="Kovarovic V."/>
            <person name="Indrakova A."/>
        </authorList>
    </citation>
    <scope>NUCLEOTIDE SEQUENCE</scope>
    <source>
        <strain evidence="2">CCM 8730</strain>
    </source>
</reference>
<reference evidence="2" key="1">
    <citation type="journal article" date="2017" name="Appl. Environ. Microbiol.">
        <title>Staphylococcus edaphicus sp. nov., isolated in Antarctica, harbours mecC gene and genomic islands with suspected role in adaptation to extreme environment.</title>
        <authorList>
            <person name="Pantucek R."/>
            <person name="Sedlacek I."/>
            <person name="Indrakova A."/>
            <person name="Vrbovska V."/>
            <person name="Maslanova I."/>
            <person name="Kovarovic V."/>
            <person name="Svec P."/>
            <person name="Kralova S."/>
            <person name="Kristofova L."/>
            <person name="Keklakova J."/>
            <person name="Petras P."/>
            <person name="Doskar J."/>
        </authorList>
    </citation>
    <scope>NUCLEOTIDE SEQUENCE</scope>
    <source>
        <strain evidence="2">CCM 8730</strain>
    </source>
</reference>
<evidence type="ECO:0000313" key="5">
    <source>
        <dbReference type="Proteomes" id="UP001056588"/>
    </source>
</evidence>
<reference evidence="3" key="4">
    <citation type="submission" date="2022-03" db="EMBL/GenBank/DDBJ databases">
        <title>Complete Genome Sequence of Staphylococcus edaphicus strain CCM 8731.</title>
        <authorList>
            <person name="Rimmer C.O."/>
            <person name="Thomas J.C."/>
        </authorList>
    </citation>
    <scope>NUCLEOTIDE SEQUENCE</scope>
    <source>
        <strain evidence="3">CCM 8731</strain>
    </source>
</reference>
<protein>
    <recommendedName>
        <fullName evidence="1">HTH araC/xylS-type domain-containing protein</fullName>
    </recommendedName>
</protein>
<evidence type="ECO:0000313" key="2">
    <source>
        <dbReference type="EMBL" id="PHK50519.1"/>
    </source>
</evidence>
<dbReference type="EMBL" id="MRZN01000003">
    <property type="protein sequence ID" value="PHK50519.1"/>
    <property type="molecule type" value="Genomic_DNA"/>
</dbReference>
<dbReference type="EMBL" id="CP093217">
    <property type="protein sequence ID" value="UQW81206.1"/>
    <property type="molecule type" value="Genomic_DNA"/>
</dbReference>
<evidence type="ECO:0000259" key="1">
    <source>
        <dbReference type="PROSITE" id="PS01124"/>
    </source>
</evidence>
<dbReference type="OrthoDB" id="2407328at2"/>